<dbReference type="GO" id="GO:0009055">
    <property type="term" value="F:electron transfer activity"/>
    <property type="evidence" value="ECO:0007669"/>
    <property type="project" value="InterPro"/>
</dbReference>
<evidence type="ECO:0000256" key="2">
    <source>
        <dbReference type="ARBA" id="ARBA00004651"/>
    </source>
</evidence>
<dbReference type="GO" id="GO:0036397">
    <property type="term" value="F:formate dehydrogenase (quinone) activity"/>
    <property type="evidence" value="ECO:0007669"/>
    <property type="project" value="TreeGrafter"/>
</dbReference>
<evidence type="ECO:0000256" key="4">
    <source>
        <dbReference type="ARBA" id="ARBA00022448"/>
    </source>
</evidence>
<name>A0A1Y6BR82_9PROT</name>
<keyword evidence="12 13" id="KW-0472">Membrane</keyword>
<evidence type="ECO:0000259" key="15">
    <source>
        <dbReference type="Pfam" id="PF01292"/>
    </source>
</evidence>
<feature type="transmembrane region" description="Helical" evidence="13">
    <location>
        <begin position="313"/>
        <end position="332"/>
    </location>
</feature>
<dbReference type="Pfam" id="PF01292">
    <property type="entry name" value="Ni_hydr_CYTB"/>
    <property type="match status" value="1"/>
</dbReference>
<comment type="cofactor">
    <cofactor evidence="1">
        <name>heme</name>
        <dbReference type="ChEBI" id="CHEBI:30413"/>
    </cofactor>
</comment>
<comment type="subcellular location">
    <subcellularLocation>
        <location evidence="2">Cell membrane</location>
        <topology evidence="2">Multi-pass membrane protein</topology>
    </subcellularLocation>
</comment>
<dbReference type="NCBIfam" id="TIGR01583">
    <property type="entry name" value="formate-DH-gamm"/>
    <property type="match status" value="1"/>
</dbReference>
<keyword evidence="9" id="KW-0249">Electron transport</keyword>
<keyword evidence="10 13" id="KW-1133">Transmembrane helix</keyword>
<evidence type="ECO:0000256" key="6">
    <source>
        <dbReference type="ARBA" id="ARBA00022617"/>
    </source>
</evidence>
<evidence type="ECO:0000256" key="13">
    <source>
        <dbReference type="SAM" id="Phobius"/>
    </source>
</evidence>
<dbReference type="AlphaFoldDB" id="A0A1Y6BR82"/>
<dbReference type="InterPro" id="IPR016174">
    <property type="entry name" value="Di-haem_cyt_TM"/>
</dbReference>
<dbReference type="GO" id="GO:0015944">
    <property type="term" value="P:formate oxidation"/>
    <property type="evidence" value="ECO:0007669"/>
    <property type="project" value="TreeGrafter"/>
</dbReference>
<feature type="chain" id="PRO_5012486797" evidence="14">
    <location>
        <begin position="36"/>
        <end position="380"/>
    </location>
</feature>
<dbReference type="InterPro" id="IPR006311">
    <property type="entry name" value="TAT_signal"/>
</dbReference>
<keyword evidence="5" id="KW-1003">Cell membrane</keyword>
<dbReference type="GO" id="GO:0046872">
    <property type="term" value="F:metal ion binding"/>
    <property type="evidence" value="ECO:0007669"/>
    <property type="project" value="UniProtKB-KW"/>
</dbReference>
<evidence type="ECO:0000256" key="8">
    <source>
        <dbReference type="ARBA" id="ARBA00022723"/>
    </source>
</evidence>
<evidence type="ECO:0000256" key="12">
    <source>
        <dbReference type="ARBA" id="ARBA00023136"/>
    </source>
</evidence>
<dbReference type="GO" id="GO:0022904">
    <property type="term" value="P:respiratory electron transport chain"/>
    <property type="evidence" value="ECO:0007669"/>
    <property type="project" value="InterPro"/>
</dbReference>
<dbReference type="InterPro" id="IPR006471">
    <property type="entry name" value="Formate_DH_gsu"/>
</dbReference>
<sequence length="380" mass="41164">MTARLTEMGRNLLGGLAVALLLCCLAGAAAPAAQAQQAQGQTQGQDVSDQALTGGQVPGGALGSSSRAEFWREVRRGIQGDVSIPNKQAGVLVESGGESWREFRNGPLKTYGAWVVLGMVALLALFFVLRGRIRIEAGPSGRTIQRFDDVDRFAHWLTAVSFVMLALTGMWLLWGRNVLIPVIGPEAYALIAHWGKYAHNFLAFSFIVGFVLMFALWVGDNIPNRHDVMWLLKAGGLFSKHVHPHSRKFNAGQKIIFWAVMVGGISLALSGIGLLFPFETAMWGKTFHVLSGLGVPGLPADVTPRLEMQLNTVWHAAVGLVMIAIILAHIYIGSVGMEGAFAAMGSGRVDENWAREHHDLWVAEVEQKSVEQAGRPLPAE</sequence>
<dbReference type="Proteomes" id="UP000192917">
    <property type="component" value="Unassembled WGS sequence"/>
</dbReference>
<keyword evidence="14" id="KW-0732">Signal</keyword>
<evidence type="ECO:0000256" key="1">
    <source>
        <dbReference type="ARBA" id="ARBA00001971"/>
    </source>
</evidence>
<feature type="transmembrane region" description="Helical" evidence="13">
    <location>
        <begin position="201"/>
        <end position="219"/>
    </location>
</feature>
<feature type="transmembrane region" description="Helical" evidence="13">
    <location>
        <begin position="111"/>
        <end position="133"/>
    </location>
</feature>
<comment type="similarity">
    <text evidence="3">Belongs to the formate dehydrogenase gamma subunit family.</text>
</comment>
<dbReference type="GO" id="GO:0009061">
    <property type="term" value="P:anaerobic respiration"/>
    <property type="evidence" value="ECO:0007669"/>
    <property type="project" value="TreeGrafter"/>
</dbReference>
<keyword evidence="11" id="KW-0408">Iron</keyword>
<dbReference type="GO" id="GO:0009326">
    <property type="term" value="C:formate dehydrogenase complex"/>
    <property type="evidence" value="ECO:0007669"/>
    <property type="project" value="InterPro"/>
</dbReference>
<gene>
    <name evidence="16" type="ORF">SAMN05428998_10853</name>
</gene>
<feature type="domain" description="Cytochrome b561 bacterial/Ni-hydrogenase" evidence="15">
    <location>
        <begin position="146"/>
        <end position="345"/>
    </location>
</feature>
<evidence type="ECO:0000256" key="7">
    <source>
        <dbReference type="ARBA" id="ARBA00022692"/>
    </source>
</evidence>
<reference evidence="16 17" key="1">
    <citation type="submission" date="2017-04" db="EMBL/GenBank/DDBJ databases">
        <authorList>
            <person name="Afonso C.L."/>
            <person name="Miller P.J."/>
            <person name="Scott M.A."/>
            <person name="Spackman E."/>
            <person name="Goraichik I."/>
            <person name="Dimitrov K.M."/>
            <person name="Suarez D.L."/>
            <person name="Swayne D.E."/>
        </authorList>
    </citation>
    <scope>NUCLEOTIDE SEQUENCE [LARGE SCALE GENOMIC DNA]</scope>
    <source>
        <strain evidence="16 17">USBA 355</strain>
    </source>
</reference>
<dbReference type="PANTHER" id="PTHR30074">
    <property type="entry name" value="FORMATE DEHYDROGENASE, NITRATE-INDUCIBLE, CYTOCHROME B556 FDN SUBUNIT"/>
    <property type="match status" value="1"/>
</dbReference>
<organism evidence="16 17">
    <name type="scientific">Tistlia consotensis USBA 355</name>
    <dbReference type="NCBI Taxonomy" id="560819"/>
    <lineage>
        <taxon>Bacteria</taxon>
        <taxon>Pseudomonadati</taxon>
        <taxon>Pseudomonadota</taxon>
        <taxon>Alphaproteobacteria</taxon>
        <taxon>Rhodospirillales</taxon>
        <taxon>Rhodovibrionaceae</taxon>
        <taxon>Tistlia</taxon>
    </lineage>
</organism>
<keyword evidence="4" id="KW-0813">Transport</keyword>
<keyword evidence="7 13" id="KW-0812">Transmembrane</keyword>
<evidence type="ECO:0000256" key="10">
    <source>
        <dbReference type="ARBA" id="ARBA00022989"/>
    </source>
</evidence>
<feature type="transmembrane region" description="Helical" evidence="13">
    <location>
        <begin position="153"/>
        <end position="174"/>
    </location>
</feature>
<dbReference type="PANTHER" id="PTHR30074:SF6">
    <property type="entry name" value="FORMATE DEHYDROGENASE GAMMA SUBUNIT"/>
    <property type="match status" value="1"/>
</dbReference>
<protein>
    <submittedName>
        <fullName evidence="16">Formate dehydrogenase gamma subunit</fullName>
    </submittedName>
</protein>
<dbReference type="InterPro" id="IPR011577">
    <property type="entry name" value="Cyt_b561_bac/Ni-Hgenase"/>
</dbReference>
<dbReference type="InterPro" id="IPR051817">
    <property type="entry name" value="FDH_cytochrome_b556_subunit"/>
</dbReference>
<dbReference type="EMBL" id="FWZX01000008">
    <property type="protein sequence ID" value="SMF23925.1"/>
    <property type="molecule type" value="Genomic_DNA"/>
</dbReference>
<dbReference type="Gene3D" id="1.20.950.20">
    <property type="entry name" value="Transmembrane di-heme cytochromes, Chain C"/>
    <property type="match status" value="1"/>
</dbReference>
<dbReference type="STRING" id="560819.SAMN05428998_10853"/>
<dbReference type="GO" id="GO:0008863">
    <property type="term" value="F:formate dehydrogenase (NAD+) activity"/>
    <property type="evidence" value="ECO:0007669"/>
    <property type="project" value="InterPro"/>
</dbReference>
<dbReference type="GO" id="GO:0005886">
    <property type="term" value="C:plasma membrane"/>
    <property type="evidence" value="ECO:0007669"/>
    <property type="project" value="UniProtKB-SubCell"/>
</dbReference>
<keyword evidence="17" id="KW-1185">Reference proteome</keyword>
<keyword evidence="6" id="KW-0349">Heme</keyword>
<evidence type="ECO:0000256" key="3">
    <source>
        <dbReference type="ARBA" id="ARBA00010747"/>
    </source>
</evidence>
<keyword evidence="8" id="KW-0479">Metal-binding</keyword>
<evidence type="ECO:0000313" key="16">
    <source>
        <dbReference type="EMBL" id="SMF23925.1"/>
    </source>
</evidence>
<dbReference type="RefSeq" id="WP_235017110.1">
    <property type="nucleotide sequence ID" value="NZ_FWZX01000008.1"/>
</dbReference>
<feature type="transmembrane region" description="Helical" evidence="13">
    <location>
        <begin position="255"/>
        <end position="278"/>
    </location>
</feature>
<proteinExistence type="inferred from homology"/>
<evidence type="ECO:0000256" key="5">
    <source>
        <dbReference type="ARBA" id="ARBA00022475"/>
    </source>
</evidence>
<dbReference type="PROSITE" id="PS51318">
    <property type="entry name" value="TAT"/>
    <property type="match status" value="1"/>
</dbReference>
<evidence type="ECO:0000313" key="17">
    <source>
        <dbReference type="Proteomes" id="UP000192917"/>
    </source>
</evidence>
<dbReference type="SUPFAM" id="SSF81342">
    <property type="entry name" value="Transmembrane di-heme cytochromes"/>
    <property type="match status" value="1"/>
</dbReference>
<evidence type="ECO:0000256" key="11">
    <source>
        <dbReference type="ARBA" id="ARBA00023004"/>
    </source>
</evidence>
<feature type="signal peptide" evidence="14">
    <location>
        <begin position="1"/>
        <end position="35"/>
    </location>
</feature>
<accession>A0A1Y6BR82</accession>
<evidence type="ECO:0000256" key="14">
    <source>
        <dbReference type="SAM" id="SignalP"/>
    </source>
</evidence>
<evidence type="ECO:0000256" key="9">
    <source>
        <dbReference type="ARBA" id="ARBA00022982"/>
    </source>
</evidence>